<dbReference type="SUPFAM" id="SSF51206">
    <property type="entry name" value="cAMP-binding domain-like"/>
    <property type="match status" value="1"/>
</dbReference>
<keyword evidence="1" id="KW-0805">Transcription regulation</keyword>
<dbReference type="Gene3D" id="1.10.10.10">
    <property type="entry name" value="Winged helix-like DNA-binding domain superfamily/Winged helix DNA-binding domain"/>
    <property type="match status" value="1"/>
</dbReference>
<feature type="domain" description="HTH crp-type" evidence="5">
    <location>
        <begin position="149"/>
        <end position="221"/>
    </location>
</feature>
<comment type="caution">
    <text evidence="6">The sequence shown here is derived from an EMBL/GenBank/DDBJ whole genome shotgun (WGS) entry which is preliminary data.</text>
</comment>
<sequence>MVHDANANFDGTPLLAPLSQEERDQLVRQCRFRRFAAGEHIIDGQSDSRDVFFVIEGTVRVVNYSLSGREVALDDIQAGGFFGELAALDGGPRSAFVMAQGGAAVSAAMPFEVFLELLAKKPVLGLEIMKRLARMVRQATERIMDLSTLGANNRVHAELLRQAWSSPNDGRAATITPIPLHADIASRVSTTRETVARVLNDLARSGILERKKNSLLVRDMSRLAMLVEDVRGN</sequence>
<keyword evidence="3" id="KW-0804">Transcription</keyword>
<dbReference type="AlphaFoldDB" id="A0A2N3PS07"/>
<organism evidence="6 7">
    <name type="scientific">Telmatospirillum siberiense</name>
    <dbReference type="NCBI Taxonomy" id="382514"/>
    <lineage>
        <taxon>Bacteria</taxon>
        <taxon>Pseudomonadati</taxon>
        <taxon>Pseudomonadota</taxon>
        <taxon>Alphaproteobacteria</taxon>
        <taxon>Rhodospirillales</taxon>
        <taxon>Rhodospirillaceae</taxon>
        <taxon>Telmatospirillum</taxon>
    </lineage>
</organism>
<dbReference type="SMART" id="SM00419">
    <property type="entry name" value="HTH_CRP"/>
    <property type="match status" value="1"/>
</dbReference>
<dbReference type="EMBL" id="PIUM01000023">
    <property type="protein sequence ID" value="PKU23175.1"/>
    <property type="molecule type" value="Genomic_DNA"/>
</dbReference>
<dbReference type="RefSeq" id="WP_101252074.1">
    <property type="nucleotide sequence ID" value="NZ_PIUM01000023.1"/>
</dbReference>
<keyword evidence="7" id="KW-1185">Reference proteome</keyword>
<name>A0A2N3PS07_9PROT</name>
<dbReference type="GO" id="GO:0003700">
    <property type="term" value="F:DNA-binding transcription factor activity"/>
    <property type="evidence" value="ECO:0007669"/>
    <property type="project" value="TreeGrafter"/>
</dbReference>
<proteinExistence type="predicted"/>
<gene>
    <name evidence="6" type="ORF">CWS72_18310</name>
</gene>
<dbReference type="InterPro" id="IPR014710">
    <property type="entry name" value="RmlC-like_jellyroll"/>
</dbReference>
<dbReference type="SMART" id="SM00100">
    <property type="entry name" value="cNMP"/>
    <property type="match status" value="1"/>
</dbReference>
<accession>A0A2N3PS07</accession>
<dbReference type="InterPro" id="IPR012318">
    <property type="entry name" value="HTH_CRP"/>
</dbReference>
<dbReference type="Pfam" id="PF00027">
    <property type="entry name" value="cNMP_binding"/>
    <property type="match status" value="1"/>
</dbReference>
<dbReference type="Gene3D" id="2.60.120.10">
    <property type="entry name" value="Jelly Rolls"/>
    <property type="match status" value="1"/>
</dbReference>
<dbReference type="PROSITE" id="PS50042">
    <property type="entry name" value="CNMP_BINDING_3"/>
    <property type="match status" value="1"/>
</dbReference>
<evidence type="ECO:0000256" key="3">
    <source>
        <dbReference type="ARBA" id="ARBA00023163"/>
    </source>
</evidence>
<keyword evidence="2" id="KW-0238">DNA-binding</keyword>
<protein>
    <submittedName>
        <fullName evidence="6">Crp/Fnr family transcriptional regulator</fullName>
    </submittedName>
</protein>
<reference evidence="7" key="1">
    <citation type="submission" date="2017-12" db="EMBL/GenBank/DDBJ databases">
        <title>Draft genome sequence of Telmatospirillum siberiense 26-4b1T, an acidotolerant peatland alphaproteobacterium potentially involved in sulfur cycling.</title>
        <authorList>
            <person name="Hausmann B."/>
            <person name="Pjevac P."/>
            <person name="Schreck K."/>
            <person name="Herbold C.W."/>
            <person name="Daims H."/>
            <person name="Wagner M."/>
            <person name="Pester M."/>
            <person name="Loy A."/>
        </authorList>
    </citation>
    <scope>NUCLEOTIDE SEQUENCE [LARGE SCALE GENOMIC DNA]</scope>
    <source>
        <strain evidence="7">26-4b1</strain>
    </source>
</reference>
<dbReference type="GO" id="GO:0005829">
    <property type="term" value="C:cytosol"/>
    <property type="evidence" value="ECO:0007669"/>
    <property type="project" value="TreeGrafter"/>
</dbReference>
<evidence type="ECO:0000256" key="2">
    <source>
        <dbReference type="ARBA" id="ARBA00023125"/>
    </source>
</evidence>
<feature type="domain" description="Cyclic nucleotide-binding" evidence="4">
    <location>
        <begin position="14"/>
        <end position="135"/>
    </location>
</feature>
<evidence type="ECO:0000313" key="6">
    <source>
        <dbReference type="EMBL" id="PKU23175.1"/>
    </source>
</evidence>
<dbReference type="InterPro" id="IPR036388">
    <property type="entry name" value="WH-like_DNA-bd_sf"/>
</dbReference>
<dbReference type="InterPro" id="IPR000595">
    <property type="entry name" value="cNMP-bd_dom"/>
</dbReference>
<dbReference type="CDD" id="cd00038">
    <property type="entry name" value="CAP_ED"/>
    <property type="match status" value="1"/>
</dbReference>
<dbReference type="InterPro" id="IPR050397">
    <property type="entry name" value="Env_Response_Regulators"/>
</dbReference>
<dbReference type="Pfam" id="PF13545">
    <property type="entry name" value="HTH_Crp_2"/>
    <property type="match status" value="1"/>
</dbReference>
<dbReference type="PROSITE" id="PS51063">
    <property type="entry name" value="HTH_CRP_2"/>
    <property type="match status" value="1"/>
</dbReference>
<evidence type="ECO:0000313" key="7">
    <source>
        <dbReference type="Proteomes" id="UP000233293"/>
    </source>
</evidence>
<dbReference type="GO" id="GO:0003677">
    <property type="term" value="F:DNA binding"/>
    <property type="evidence" value="ECO:0007669"/>
    <property type="project" value="UniProtKB-KW"/>
</dbReference>
<dbReference type="Proteomes" id="UP000233293">
    <property type="component" value="Unassembled WGS sequence"/>
</dbReference>
<dbReference type="PANTHER" id="PTHR24567:SF74">
    <property type="entry name" value="HTH-TYPE TRANSCRIPTIONAL REGULATOR ARCR"/>
    <property type="match status" value="1"/>
</dbReference>
<evidence type="ECO:0000256" key="1">
    <source>
        <dbReference type="ARBA" id="ARBA00023015"/>
    </source>
</evidence>
<dbReference type="PANTHER" id="PTHR24567">
    <property type="entry name" value="CRP FAMILY TRANSCRIPTIONAL REGULATORY PROTEIN"/>
    <property type="match status" value="1"/>
</dbReference>
<dbReference type="InterPro" id="IPR036390">
    <property type="entry name" value="WH_DNA-bd_sf"/>
</dbReference>
<dbReference type="OrthoDB" id="3182344at2"/>
<dbReference type="InterPro" id="IPR018490">
    <property type="entry name" value="cNMP-bd_dom_sf"/>
</dbReference>
<evidence type="ECO:0000259" key="5">
    <source>
        <dbReference type="PROSITE" id="PS51063"/>
    </source>
</evidence>
<dbReference type="SUPFAM" id="SSF46785">
    <property type="entry name" value="Winged helix' DNA-binding domain"/>
    <property type="match status" value="1"/>
</dbReference>
<evidence type="ECO:0000259" key="4">
    <source>
        <dbReference type="PROSITE" id="PS50042"/>
    </source>
</evidence>